<evidence type="ECO:0008006" key="5">
    <source>
        <dbReference type="Google" id="ProtNLM"/>
    </source>
</evidence>
<evidence type="ECO:0000256" key="1">
    <source>
        <dbReference type="SAM" id="MobiDB-lite"/>
    </source>
</evidence>
<protein>
    <recommendedName>
        <fullName evidence="5">Secreted protein</fullName>
    </recommendedName>
</protein>
<dbReference type="RefSeq" id="WP_086457272.1">
    <property type="nucleotide sequence ID" value="NZ_FXWL01000002.1"/>
</dbReference>
<proteinExistence type="predicted"/>
<feature type="region of interest" description="Disordered" evidence="1">
    <location>
        <begin position="43"/>
        <end position="68"/>
    </location>
</feature>
<dbReference type="Proteomes" id="UP000194469">
    <property type="component" value="Unassembled WGS sequence"/>
</dbReference>
<keyword evidence="4" id="KW-1185">Reference proteome</keyword>
<accession>A0A1Y6FQK0</accession>
<feature type="signal peptide" evidence="2">
    <location>
        <begin position="1"/>
        <end position="23"/>
    </location>
</feature>
<sequence length="68" mass="6674">MTKFPTCAALAAALCLVAGCSRTDNEPGPGGVTVSEAKALDDAAEMLESRDGTATNAESAASGEDAGK</sequence>
<organism evidence="3 4">
    <name type="scientific">Sphingopyxis terrae subsp. ummariensis</name>
    <dbReference type="NCBI Taxonomy" id="429001"/>
    <lineage>
        <taxon>Bacteria</taxon>
        <taxon>Pseudomonadati</taxon>
        <taxon>Pseudomonadota</taxon>
        <taxon>Alphaproteobacteria</taxon>
        <taxon>Sphingomonadales</taxon>
        <taxon>Sphingomonadaceae</taxon>
        <taxon>Sphingopyxis</taxon>
    </lineage>
</organism>
<feature type="chain" id="PRO_5012170219" description="Secreted protein" evidence="2">
    <location>
        <begin position="24"/>
        <end position="68"/>
    </location>
</feature>
<evidence type="ECO:0000256" key="2">
    <source>
        <dbReference type="SAM" id="SignalP"/>
    </source>
</evidence>
<dbReference type="AlphaFoldDB" id="A0A1Y6FQK0"/>
<keyword evidence="2" id="KW-0732">Signal</keyword>
<evidence type="ECO:0000313" key="4">
    <source>
        <dbReference type="Proteomes" id="UP000194469"/>
    </source>
</evidence>
<dbReference type="PROSITE" id="PS51257">
    <property type="entry name" value="PROKAR_LIPOPROTEIN"/>
    <property type="match status" value="1"/>
</dbReference>
<evidence type="ECO:0000313" key="3">
    <source>
        <dbReference type="EMBL" id="SMQ76957.1"/>
    </source>
</evidence>
<gene>
    <name evidence="3" type="ORF">SAMN06295984_2377</name>
</gene>
<reference evidence="4" key="1">
    <citation type="submission" date="2017-04" db="EMBL/GenBank/DDBJ databases">
        <authorList>
            <person name="Varghese N."/>
            <person name="Submissions S."/>
        </authorList>
    </citation>
    <scope>NUCLEOTIDE SEQUENCE [LARGE SCALE GENOMIC DNA]</scope>
    <source>
        <strain evidence="4">UI2</strain>
    </source>
</reference>
<dbReference type="EMBL" id="FXWL01000002">
    <property type="protein sequence ID" value="SMQ76957.1"/>
    <property type="molecule type" value="Genomic_DNA"/>
</dbReference>
<name>A0A1Y6FQK0_9SPHN</name>
<dbReference type="GeneID" id="303002016"/>